<gene>
    <name evidence="2" type="ordered locus">CHU_1428</name>
</gene>
<feature type="domain" description="DUF4440" evidence="1">
    <location>
        <begin position="7"/>
        <end position="113"/>
    </location>
</feature>
<dbReference type="EMBL" id="CP000383">
    <property type="protein sequence ID" value="ABG58699.1"/>
    <property type="molecule type" value="Genomic_DNA"/>
</dbReference>
<dbReference type="AlphaFoldDB" id="A0A6N4SQQ6"/>
<keyword evidence="3" id="KW-1185">Reference proteome</keyword>
<sequence length="122" mass="13752">MNQRDVILDCEKKLLTAIQNNDVESLEVLLHDDLLFIIPSGETVTKETDIAAYSSGKIALRAVVPSDYIIRIIHDTVVVSVNIEIKGEYMEHTLDNTFRYLRVWKLFDGNWKVIAGSCTAIG</sequence>
<evidence type="ECO:0000259" key="1">
    <source>
        <dbReference type="Pfam" id="PF14534"/>
    </source>
</evidence>
<dbReference type="Gene3D" id="3.10.450.50">
    <property type="match status" value="1"/>
</dbReference>
<proteinExistence type="predicted"/>
<accession>A0A6N4SQQ6</accession>
<dbReference type="RefSeq" id="WP_011584814.1">
    <property type="nucleotide sequence ID" value="NC_008255.1"/>
</dbReference>
<dbReference type="InterPro" id="IPR027843">
    <property type="entry name" value="DUF4440"/>
</dbReference>
<dbReference type="OrthoDB" id="997066at2"/>
<protein>
    <recommendedName>
        <fullName evidence="1">DUF4440 domain-containing protein</fullName>
    </recommendedName>
</protein>
<evidence type="ECO:0000313" key="2">
    <source>
        <dbReference type="EMBL" id="ABG58699.1"/>
    </source>
</evidence>
<organism evidence="2 3">
    <name type="scientific">Cytophaga hutchinsonii (strain ATCC 33406 / DSM 1761 / CIP 103989 / NBRC 15051 / NCIMB 9469 / D465)</name>
    <dbReference type="NCBI Taxonomy" id="269798"/>
    <lineage>
        <taxon>Bacteria</taxon>
        <taxon>Pseudomonadati</taxon>
        <taxon>Bacteroidota</taxon>
        <taxon>Cytophagia</taxon>
        <taxon>Cytophagales</taxon>
        <taxon>Cytophagaceae</taxon>
        <taxon>Cytophaga</taxon>
    </lineage>
</organism>
<name>A0A6N4SQQ6_CYTH3</name>
<dbReference type="Proteomes" id="UP000001822">
    <property type="component" value="Chromosome"/>
</dbReference>
<dbReference type="Pfam" id="PF14534">
    <property type="entry name" value="DUF4440"/>
    <property type="match status" value="1"/>
</dbReference>
<dbReference type="KEGG" id="chu:CHU_1428"/>
<dbReference type="InterPro" id="IPR032710">
    <property type="entry name" value="NTF2-like_dom_sf"/>
</dbReference>
<dbReference type="SUPFAM" id="SSF54427">
    <property type="entry name" value="NTF2-like"/>
    <property type="match status" value="1"/>
</dbReference>
<evidence type="ECO:0000313" key="3">
    <source>
        <dbReference type="Proteomes" id="UP000001822"/>
    </source>
</evidence>
<reference evidence="2 3" key="1">
    <citation type="journal article" date="2007" name="Appl. Environ. Microbiol.">
        <title>Genome sequence of the cellulolytic gliding bacterium Cytophaga hutchinsonii.</title>
        <authorList>
            <person name="Xie G."/>
            <person name="Bruce D.C."/>
            <person name="Challacombe J.F."/>
            <person name="Chertkov O."/>
            <person name="Detter J.C."/>
            <person name="Gilna P."/>
            <person name="Han C.S."/>
            <person name="Lucas S."/>
            <person name="Misra M."/>
            <person name="Myers G.L."/>
            <person name="Richardson P."/>
            <person name="Tapia R."/>
            <person name="Thayer N."/>
            <person name="Thompson L.S."/>
            <person name="Brettin T.S."/>
            <person name="Henrissat B."/>
            <person name="Wilson D.B."/>
            <person name="McBride M.J."/>
        </authorList>
    </citation>
    <scope>NUCLEOTIDE SEQUENCE [LARGE SCALE GENOMIC DNA]</scope>
    <source>
        <strain evidence="3">ATCC 33406 / DSM 1761 / CIP 103989 / NBRC 15051 / NCIMB 9469 / D465</strain>
    </source>
</reference>